<accession>A0A9W8GCH1</accession>
<evidence type="ECO:0000256" key="4">
    <source>
        <dbReference type="SAM" id="MobiDB-lite"/>
    </source>
</evidence>
<dbReference type="OrthoDB" id="5578174at2759"/>
<dbReference type="Proteomes" id="UP001151518">
    <property type="component" value="Unassembled WGS sequence"/>
</dbReference>
<comment type="caution">
    <text evidence="5">The sequence shown here is derived from an EMBL/GenBank/DDBJ whole genome shotgun (WGS) entry which is preliminary data.</text>
</comment>
<dbReference type="InterPro" id="IPR010487">
    <property type="entry name" value="NGRN/Rrg9"/>
</dbReference>
<feature type="region of interest" description="Disordered" evidence="4">
    <location>
        <begin position="62"/>
        <end position="132"/>
    </location>
</feature>
<reference evidence="5" key="1">
    <citation type="submission" date="2022-07" db="EMBL/GenBank/DDBJ databases">
        <title>Phylogenomic reconstructions and comparative analyses of Kickxellomycotina fungi.</title>
        <authorList>
            <person name="Reynolds N.K."/>
            <person name="Stajich J.E."/>
            <person name="Barry K."/>
            <person name="Grigoriev I.V."/>
            <person name="Crous P."/>
            <person name="Smith M.E."/>
        </authorList>
    </citation>
    <scope>NUCLEOTIDE SEQUENCE</scope>
    <source>
        <strain evidence="5">NRRL 3115</strain>
    </source>
</reference>
<dbReference type="EMBL" id="JANBTW010000004">
    <property type="protein sequence ID" value="KAJ2680562.1"/>
    <property type="molecule type" value="Genomic_DNA"/>
</dbReference>
<evidence type="ECO:0000313" key="5">
    <source>
        <dbReference type="EMBL" id="KAJ2680562.1"/>
    </source>
</evidence>
<evidence type="ECO:0000256" key="1">
    <source>
        <dbReference type="ARBA" id="ARBA00003548"/>
    </source>
</evidence>
<dbReference type="AlphaFoldDB" id="A0A9W8GCH1"/>
<organism evidence="5 6">
    <name type="scientific">Coemansia spiralis</name>
    <dbReference type="NCBI Taxonomy" id="417178"/>
    <lineage>
        <taxon>Eukaryota</taxon>
        <taxon>Fungi</taxon>
        <taxon>Fungi incertae sedis</taxon>
        <taxon>Zoopagomycota</taxon>
        <taxon>Kickxellomycotina</taxon>
        <taxon>Kickxellomycetes</taxon>
        <taxon>Kickxellales</taxon>
        <taxon>Kickxellaceae</taxon>
        <taxon>Coemansia</taxon>
    </lineage>
</organism>
<dbReference type="PANTHER" id="PTHR13475:SF3">
    <property type="entry name" value="NEUGRIN"/>
    <property type="match status" value="1"/>
</dbReference>
<evidence type="ECO:0000313" key="6">
    <source>
        <dbReference type="Proteomes" id="UP001151518"/>
    </source>
</evidence>
<comment type="function">
    <text evidence="1">Required for respiratory activity and maintenance and expression of the mitochondrial genome.</text>
</comment>
<dbReference type="PANTHER" id="PTHR13475">
    <property type="entry name" value="NEUGRIN"/>
    <property type="match status" value="1"/>
</dbReference>
<name>A0A9W8GCH1_9FUNG</name>
<dbReference type="Pfam" id="PF06413">
    <property type="entry name" value="Neugrin"/>
    <property type="match status" value="1"/>
</dbReference>
<comment type="similarity">
    <text evidence="2">Belongs to the RRG9 family.</text>
</comment>
<evidence type="ECO:0000256" key="2">
    <source>
        <dbReference type="ARBA" id="ARBA00010895"/>
    </source>
</evidence>
<protein>
    <recommendedName>
        <fullName evidence="3">Required for respiratory growth protein 9, mitochondrial</fullName>
    </recommendedName>
</protein>
<gene>
    <name evidence="5" type="primary">RRG9</name>
    <name evidence="5" type="ORF">GGI25_000535</name>
</gene>
<evidence type="ECO:0000256" key="3">
    <source>
        <dbReference type="ARBA" id="ARBA00013566"/>
    </source>
</evidence>
<sequence length="249" mass="28565">MLCCSSLRVQFRQKRSVVWPVQRANISTAPALRSIGRSVLYDISTDSPKVKSPLARKLASVLKQKEERAKEKDIRGSTDNKAKDSATKSNGNAPSDSLGFVKVRRNKATNSDRGEPVESLTQKAAEAKIKSEQNSEKLLDKLKDPSLDGWRRRKIELKLKLKGEHWNPTKKIASSSMEKIRLLNSEFPDVWTLNRLSKQFKVSQESVRRILKSKFQPPVEHIKEREIKRKAQIEEYKKTNTRSRQSKKK</sequence>
<proteinExistence type="inferred from homology"/>
<dbReference type="GO" id="GO:0005634">
    <property type="term" value="C:nucleus"/>
    <property type="evidence" value="ECO:0007669"/>
    <property type="project" value="TreeGrafter"/>
</dbReference>
<feature type="compositionally biased region" description="Basic and acidic residues" evidence="4">
    <location>
        <begin position="63"/>
        <end position="86"/>
    </location>
</feature>